<keyword evidence="3" id="KW-0812">Transmembrane</keyword>
<accession>A0AAV1JYH5</accession>
<feature type="domain" description="Phosphatidylinositol N-acetylglucosaminyltransferase subunit H conserved" evidence="4">
    <location>
        <begin position="97"/>
        <end position="164"/>
    </location>
</feature>
<comment type="caution">
    <text evidence="5">The sequence shown here is derived from an EMBL/GenBank/DDBJ whole genome shotgun (WGS) entry which is preliminary data.</text>
</comment>
<keyword evidence="3" id="KW-1133">Transmembrane helix</keyword>
<evidence type="ECO:0000259" key="4">
    <source>
        <dbReference type="Pfam" id="PF10181"/>
    </source>
</evidence>
<comment type="pathway">
    <text evidence="1">Glycolipid biosynthesis; glycosylphosphatidylinositol-anchor biosynthesis.</text>
</comment>
<keyword evidence="6" id="KW-1185">Reference proteome</keyword>
<reference evidence="5 6" key="1">
    <citation type="submission" date="2023-11" db="EMBL/GenBank/DDBJ databases">
        <authorList>
            <person name="Okamura Y."/>
        </authorList>
    </citation>
    <scope>NUCLEOTIDE SEQUENCE [LARGE SCALE GENOMIC DNA]</scope>
</reference>
<dbReference type="GO" id="GO:0000506">
    <property type="term" value="C:glycosylphosphatidylinositol-N-acetylglucosaminyltransferase (GPI-GnT) complex"/>
    <property type="evidence" value="ECO:0007669"/>
    <property type="project" value="InterPro"/>
</dbReference>
<evidence type="ECO:0000256" key="3">
    <source>
        <dbReference type="SAM" id="Phobius"/>
    </source>
</evidence>
<dbReference type="InterPro" id="IPR044215">
    <property type="entry name" value="PIG-H"/>
</dbReference>
<evidence type="ECO:0000256" key="2">
    <source>
        <dbReference type="ARBA" id="ARBA00009610"/>
    </source>
</evidence>
<dbReference type="Pfam" id="PF10181">
    <property type="entry name" value="PIG-H"/>
    <property type="match status" value="1"/>
</dbReference>
<evidence type="ECO:0000313" key="6">
    <source>
        <dbReference type="Proteomes" id="UP001497472"/>
    </source>
</evidence>
<organism evidence="5 6">
    <name type="scientific">Leptosia nina</name>
    <dbReference type="NCBI Taxonomy" id="320188"/>
    <lineage>
        <taxon>Eukaryota</taxon>
        <taxon>Metazoa</taxon>
        <taxon>Ecdysozoa</taxon>
        <taxon>Arthropoda</taxon>
        <taxon>Hexapoda</taxon>
        <taxon>Insecta</taxon>
        <taxon>Pterygota</taxon>
        <taxon>Neoptera</taxon>
        <taxon>Endopterygota</taxon>
        <taxon>Lepidoptera</taxon>
        <taxon>Glossata</taxon>
        <taxon>Ditrysia</taxon>
        <taxon>Papilionoidea</taxon>
        <taxon>Pieridae</taxon>
        <taxon>Pierinae</taxon>
        <taxon>Leptosia</taxon>
    </lineage>
</organism>
<dbReference type="InterPro" id="IPR019328">
    <property type="entry name" value="PIGH-H_dom"/>
</dbReference>
<dbReference type="PANTHER" id="PTHR15231:SF1">
    <property type="entry name" value="PHOSPHATIDYLINOSITOL N-ACETYLGLUCOSAMINYLTRANSFERASE SUBUNIT H"/>
    <property type="match status" value="1"/>
</dbReference>
<protein>
    <recommendedName>
        <fullName evidence="4">Phosphatidylinositol N-acetylglucosaminyltransferase subunit H conserved domain-containing protein</fullName>
    </recommendedName>
</protein>
<keyword evidence="3" id="KW-0472">Membrane</keyword>
<dbReference type="Proteomes" id="UP001497472">
    <property type="component" value="Unassembled WGS sequence"/>
</dbReference>
<proteinExistence type="inferred from homology"/>
<dbReference type="GO" id="GO:0006506">
    <property type="term" value="P:GPI anchor biosynthetic process"/>
    <property type="evidence" value="ECO:0007669"/>
    <property type="project" value="InterPro"/>
</dbReference>
<feature type="transmembrane region" description="Helical" evidence="3">
    <location>
        <begin position="73"/>
        <end position="90"/>
    </location>
</feature>
<dbReference type="PANTHER" id="PTHR15231">
    <property type="entry name" value="PHOSPHATIDYLINOSITOL N-ACETYLGLUCOSAMINYLTRANSFERASE SUBUNIT H"/>
    <property type="match status" value="1"/>
</dbReference>
<comment type="similarity">
    <text evidence="2">Belongs to the PIGH family.</text>
</comment>
<evidence type="ECO:0000313" key="5">
    <source>
        <dbReference type="EMBL" id="CAK1553876.1"/>
    </source>
</evidence>
<feature type="transmembrane region" description="Helical" evidence="3">
    <location>
        <begin position="48"/>
        <end position="67"/>
    </location>
</feature>
<dbReference type="EMBL" id="CAVLEF010000263">
    <property type="protein sequence ID" value="CAK1553876.1"/>
    <property type="molecule type" value="Genomic_DNA"/>
</dbReference>
<evidence type="ECO:0000256" key="1">
    <source>
        <dbReference type="ARBA" id="ARBA00004687"/>
    </source>
</evidence>
<name>A0AAV1JYH5_9NEOP</name>
<dbReference type="AlphaFoldDB" id="A0AAV1JYH5"/>
<gene>
    <name evidence="5" type="ORF">LNINA_LOCUS12840</name>
</gene>
<sequence length="201" mass="22875">MSCDETVVDHRNVNGFSISLKVEKRSSSPISQRFVVSYNNKGQKSSKWSWKTLVFAIIFNIIALSYVQISFTAISIIAIVMSFLIFFWVTHTVQSETLHVIPTVGIQSSVKFVVGSEDNFVSWNSIDDIIINEVIKFNRVLYYLTVLVKTGNHEEAHQIKLMPLFKYTKPRLMMLEVIYSALQTLLIASRKDTTELASGDK</sequence>